<dbReference type="GO" id="GO:0000460">
    <property type="term" value="P:maturation of 5.8S rRNA"/>
    <property type="evidence" value="ECO:0007669"/>
    <property type="project" value="TreeGrafter"/>
</dbReference>
<dbReference type="EMBL" id="JMKJ01000004">
    <property type="protein sequence ID" value="KGG53215.1"/>
    <property type="molecule type" value="Genomic_DNA"/>
</dbReference>
<dbReference type="GO" id="GO:0000470">
    <property type="term" value="P:maturation of LSU-rRNA"/>
    <property type="evidence" value="ECO:0007669"/>
    <property type="project" value="TreeGrafter"/>
</dbReference>
<dbReference type="Proteomes" id="UP000029725">
    <property type="component" value="Unassembled WGS sequence"/>
</dbReference>
<dbReference type="InterPro" id="IPR023563">
    <property type="entry name" value="Ribosomal_uL13_CS"/>
</dbReference>
<dbReference type="GO" id="GO:0003735">
    <property type="term" value="F:structural constituent of ribosome"/>
    <property type="evidence" value="ECO:0007669"/>
    <property type="project" value="InterPro"/>
</dbReference>
<evidence type="ECO:0000256" key="6">
    <source>
        <dbReference type="RuleBase" id="RU003877"/>
    </source>
</evidence>
<dbReference type="GO" id="GO:0030687">
    <property type="term" value="C:preribosome, large subunit precursor"/>
    <property type="evidence" value="ECO:0007669"/>
    <property type="project" value="TreeGrafter"/>
</dbReference>
<dbReference type="PANTHER" id="PTHR23405">
    <property type="entry name" value="MAINTENANCE OF KILLER 16 MAK16 PROTEIN-RELATED"/>
    <property type="match status" value="1"/>
</dbReference>
<dbReference type="Pfam" id="PF00572">
    <property type="entry name" value="Ribosomal_L13"/>
    <property type="match status" value="1"/>
</dbReference>
<reference evidence="8 9" key="1">
    <citation type="submission" date="2014-04" db="EMBL/GenBank/DDBJ databases">
        <title>A new species of microsporidia sheds light on the evolution of extreme parasitism.</title>
        <authorList>
            <person name="Haag K.L."/>
            <person name="James T.Y."/>
            <person name="Larsson R."/>
            <person name="Schaer T.M."/>
            <person name="Refardt D."/>
            <person name="Pombert J.-F."/>
            <person name="Ebert D."/>
        </authorList>
    </citation>
    <scope>NUCLEOTIDE SEQUENCE [LARGE SCALE GENOMIC DNA]</scope>
    <source>
        <strain evidence="8 9">UGP3</strain>
        <tissue evidence="8">Spores</tissue>
    </source>
</reference>
<dbReference type="GeneID" id="25257900"/>
<comment type="caution">
    <text evidence="8">The sequence shown here is derived from an EMBL/GenBank/DDBJ whole genome shotgun (WGS) entry which is preliminary data.</text>
</comment>
<evidence type="ECO:0000256" key="2">
    <source>
        <dbReference type="ARBA" id="ARBA00006227"/>
    </source>
</evidence>
<accession>A0A098VWC2</accession>
<dbReference type="InterPro" id="IPR005822">
    <property type="entry name" value="Ribosomal_uL13"/>
</dbReference>
<dbReference type="GO" id="GO:0005730">
    <property type="term" value="C:nucleolus"/>
    <property type="evidence" value="ECO:0007669"/>
    <property type="project" value="TreeGrafter"/>
</dbReference>
<protein>
    <recommendedName>
        <fullName evidence="10">Ribosomal protein L13</fullName>
    </recommendedName>
</protein>
<dbReference type="InterPro" id="IPR006958">
    <property type="entry name" value="Mak16"/>
</dbReference>
<gene>
    <name evidence="8" type="ORF">DI09_103p110</name>
</gene>
<dbReference type="VEuPathDB" id="MicrosporidiaDB:DI09_103p110"/>
<dbReference type="GO" id="GO:0006412">
    <property type="term" value="P:translation"/>
    <property type="evidence" value="ECO:0007669"/>
    <property type="project" value="InterPro"/>
</dbReference>
<dbReference type="InterPro" id="IPR036899">
    <property type="entry name" value="Ribosomal_uL13_sf"/>
</dbReference>
<dbReference type="RefSeq" id="XP_013239642.1">
    <property type="nucleotide sequence ID" value="XM_013384188.1"/>
</dbReference>
<feature type="region of interest" description="Disordered" evidence="7">
    <location>
        <begin position="139"/>
        <end position="163"/>
    </location>
</feature>
<sequence>MKTIERSHMPLNLWEKISLSDNAEEADRELLYWPNALIEKCKKRYARLRQVIKQMRRIASKKPEQKAIITIHSQKIERREKRREVKAEAAARLEKSIEKELLDRLEIGVYGDMYNIVPSVFEKVIENTVADADQMQEDEEIEYEEDEEEEQEEEEEETFERDDELLQYSDDNLNMECEDQEIEESDLTVLFPRKQQKLAAPVVHIELATQISHVLQGKHKPIYHPAVDCGDYVVVTNARSVALTGEKSINNSYVYYTGFPGGQKFMPIKRLRDLNPQEVIRHAVYGMLPRNKTRHERMRRLKIFPGPIHPYESNIFKSYLSAPIPPVASIRPKGLIDEDNGEKKK</sequence>
<evidence type="ECO:0000256" key="1">
    <source>
        <dbReference type="ARBA" id="ARBA00004123"/>
    </source>
</evidence>
<dbReference type="OrthoDB" id="10251342at2759"/>
<dbReference type="InterPro" id="IPR005823">
    <property type="entry name" value="Ribosomal_uL13_bac-type"/>
</dbReference>
<evidence type="ECO:0008006" key="10">
    <source>
        <dbReference type="Google" id="ProtNLM"/>
    </source>
</evidence>
<evidence type="ECO:0000256" key="5">
    <source>
        <dbReference type="ARBA" id="ARBA00023274"/>
    </source>
</evidence>
<comment type="similarity">
    <text evidence="2 6">Belongs to the universal ribosomal protein uL13 family.</text>
</comment>
<dbReference type="CDD" id="cd00392">
    <property type="entry name" value="Ribosomal_L13"/>
    <property type="match status" value="1"/>
</dbReference>
<keyword evidence="3 6" id="KW-0689">Ribosomal protein</keyword>
<dbReference type="PROSITE" id="PS00783">
    <property type="entry name" value="RIBOSOMAL_L13"/>
    <property type="match status" value="1"/>
</dbReference>
<dbReference type="AlphaFoldDB" id="A0A098VWC2"/>
<proteinExistence type="inferred from homology"/>
<evidence type="ECO:0000256" key="7">
    <source>
        <dbReference type="SAM" id="MobiDB-lite"/>
    </source>
</evidence>
<comment type="subcellular location">
    <subcellularLocation>
        <location evidence="1">Nucleus</location>
    </subcellularLocation>
</comment>
<evidence type="ECO:0000313" key="9">
    <source>
        <dbReference type="Proteomes" id="UP000029725"/>
    </source>
</evidence>
<dbReference type="SUPFAM" id="SSF52161">
    <property type="entry name" value="Ribosomal protein L13"/>
    <property type="match status" value="1"/>
</dbReference>
<name>A0A098VWC2_9MICR</name>
<keyword evidence="4" id="KW-0539">Nucleus</keyword>
<keyword evidence="5 6" id="KW-0687">Ribonucleoprotein</keyword>
<dbReference type="PANTHER" id="PTHR23405:SF4">
    <property type="entry name" value="PROTEIN MAK16 HOMOLOG"/>
    <property type="match status" value="1"/>
</dbReference>
<organism evidence="8 9">
    <name type="scientific">Mitosporidium daphniae</name>
    <dbReference type="NCBI Taxonomy" id="1485682"/>
    <lineage>
        <taxon>Eukaryota</taxon>
        <taxon>Fungi</taxon>
        <taxon>Fungi incertae sedis</taxon>
        <taxon>Microsporidia</taxon>
        <taxon>Mitosporidium</taxon>
    </lineage>
</organism>
<keyword evidence="9" id="KW-1185">Reference proteome</keyword>
<dbReference type="Pfam" id="PF04874">
    <property type="entry name" value="Mak16"/>
    <property type="match status" value="1"/>
</dbReference>
<dbReference type="HOGENOM" id="CLU_804320_0_0_1"/>
<dbReference type="HAMAP" id="MF_01366">
    <property type="entry name" value="Ribosomal_uL13"/>
    <property type="match status" value="1"/>
</dbReference>
<evidence type="ECO:0000313" key="8">
    <source>
        <dbReference type="EMBL" id="KGG53215.1"/>
    </source>
</evidence>
<dbReference type="Gene3D" id="3.90.1180.10">
    <property type="entry name" value="Ribosomal protein L13"/>
    <property type="match status" value="1"/>
</dbReference>
<evidence type="ECO:0000256" key="4">
    <source>
        <dbReference type="ARBA" id="ARBA00023242"/>
    </source>
</evidence>
<dbReference type="GO" id="GO:0005840">
    <property type="term" value="C:ribosome"/>
    <property type="evidence" value="ECO:0007669"/>
    <property type="project" value="UniProtKB-KW"/>
</dbReference>
<dbReference type="NCBIfam" id="TIGR01066">
    <property type="entry name" value="rplM_bact"/>
    <property type="match status" value="1"/>
</dbReference>
<evidence type="ECO:0000256" key="3">
    <source>
        <dbReference type="ARBA" id="ARBA00022980"/>
    </source>
</evidence>